<dbReference type="InterPro" id="IPR026444">
    <property type="entry name" value="Secre_tail"/>
</dbReference>
<keyword evidence="3" id="KW-1185">Reference proteome</keyword>
<protein>
    <submittedName>
        <fullName evidence="2">T9SS type A sorting domain-containing protein</fullName>
    </submittedName>
</protein>
<dbReference type="Proteomes" id="UP000831390">
    <property type="component" value="Chromosome"/>
</dbReference>
<organism evidence="2 3">
    <name type="scientific">Hymenobacter monticola</name>
    <dbReference type="NCBI Taxonomy" id="1705399"/>
    <lineage>
        <taxon>Bacteria</taxon>
        <taxon>Pseudomonadati</taxon>
        <taxon>Bacteroidota</taxon>
        <taxon>Cytophagia</taxon>
        <taxon>Cytophagales</taxon>
        <taxon>Hymenobacteraceae</taxon>
        <taxon>Hymenobacter</taxon>
    </lineage>
</organism>
<feature type="domain" description="Secretion system C-terminal sorting" evidence="1">
    <location>
        <begin position="497"/>
        <end position="573"/>
    </location>
</feature>
<evidence type="ECO:0000313" key="2">
    <source>
        <dbReference type="EMBL" id="UOE35572.1"/>
    </source>
</evidence>
<dbReference type="EMBL" id="CP094534">
    <property type="protein sequence ID" value="UOE35572.1"/>
    <property type="molecule type" value="Genomic_DNA"/>
</dbReference>
<gene>
    <name evidence="2" type="ORF">MTP16_07940</name>
</gene>
<dbReference type="InterPro" id="IPR052918">
    <property type="entry name" value="Motility_Chemotaxis_Reg"/>
</dbReference>
<proteinExistence type="predicted"/>
<dbReference type="RefSeq" id="WP_243517849.1">
    <property type="nucleotide sequence ID" value="NZ_CP094534.1"/>
</dbReference>
<dbReference type="Pfam" id="PF18962">
    <property type="entry name" value="Por_Secre_tail"/>
    <property type="match status" value="1"/>
</dbReference>
<dbReference type="NCBIfam" id="TIGR04183">
    <property type="entry name" value="Por_Secre_tail"/>
    <property type="match status" value="1"/>
</dbReference>
<dbReference type="PANTHER" id="PTHR35580">
    <property type="entry name" value="CELL SURFACE GLYCOPROTEIN (S-LAYER PROTEIN)-LIKE PROTEIN"/>
    <property type="match status" value="1"/>
</dbReference>
<evidence type="ECO:0000259" key="1">
    <source>
        <dbReference type="Pfam" id="PF18962"/>
    </source>
</evidence>
<name>A0ABY4B8S2_9BACT</name>
<dbReference type="PANTHER" id="PTHR35580:SF1">
    <property type="entry name" value="PHYTASE-LIKE DOMAIN-CONTAINING PROTEIN"/>
    <property type="match status" value="1"/>
</dbReference>
<evidence type="ECO:0000313" key="3">
    <source>
        <dbReference type="Proteomes" id="UP000831390"/>
    </source>
</evidence>
<accession>A0ABY4B8S2</accession>
<reference evidence="2 3" key="1">
    <citation type="submission" date="2022-03" db="EMBL/GenBank/DDBJ databases">
        <title>Hymenobactersp. isolated from the air.</title>
        <authorList>
            <person name="Won M."/>
            <person name="Kwon S.-W."/>
        </authorList>
    </citation>
    <scope>NUCLEOTIDE SEQUENCE [LARGE SCALE GENOMIC DNA]</scope>
    <source>
        <strain evidence="2 3">KACC 22596</strain>
    </source>
</reference>
<sequence>MTYISSLLRRGFFTGLLLMLWLAGPAARAQSLQMTAAMVPTPNSSLQQGPMTTDAAGNVFVAGYFFGTVSFGAITLTSQGYFDMFIAKWSPAARAFVWAKQVRGTTYVQPDRLVSSGGSLYVAGRFYYTATFDNTSLTAAGTNGANADVFVAKLLDGGGTASWAWAVRAGGSGNDIATGLAVNGPNVYATGSFAGTAAFGATALTSAGDTDGFVAKLLDAGTAASFGWVLSIGSTGSDFSNALAVSGTALYLAGGFSGAVGFGSTVLTSTNFDMFVAKLTDAGSAASFNWALAVGGASSLVNPSDLAVGGGNVYVTGRFQGQCTFGTAQLSSTLDPYFPSNDIFVTKVTDGNGSAAFAWARRAGGIGDDAALGLIARGSNLYITGYFGGVADFGTTTVTSTGDADVYVAKLTDTGPGGSFGWVQQAGGSRADIAYSIAAAGSTVYAHGFVNTPATFSGTPLPGSIPTNTRLGFLASLADPTLTATMAAKDNLGFSIAPNPARSTATVQLPAVPGATSAVLTLTDAMGRSVRTETLSWASAGRPHTLDLRGLPPGLYAVQVQAGSTRGTQRLVVE</sequence>